<accession>A0AAV9N4C2</accession>
<protein>
    <recommendedName>
        <fullName evidence="4">C2H2-type domain-containing protein</fullName>
    </recommendedName>
</protein>
<feature type="region of interest" description="Disordered" evidence="1">
    <location>
        <begin position="491"/>
        <end position="521"/>
    </location>
</feature>
<organism evidence="2 3">
    <name type="scientific">Exophiala bonariae</name>
    <dbReference type="NCBI Taxonomy" id="1690606"/>
    <lineage>
        <taxon>Eukaryota</taxon>
        <taxon>Fungi</taxon>
        <taxon>Dikarya</taxon>
        <taxon>Ascomycota</taxon>
        <taxon>Pezizomycotina</taxon>
        <taxon>Eurotiomycetes</taxon>
        <taxon>Chaetothyriomycetidae</taxon>
        <taxon>Chaetothyriales</taxon>
        <taxon>Herpotrichiellaceae</taxon>
        <taxon>Exophiala</taxon>
    </lineage>
</organism>
<keyword evidence="3" id="KW-1185">Reference proteome</keyword>
<evidence type="ECO:0000313" key="2">
    <source>
        <dbReference type="EMBL" id="KAK5047755.1"/>
    </source>
</evidence>
<feature type="compositionally biased region" description="Basic and acidic residues" evidence="1">
    <location>
        <begin position="426"/>
        <end position="465"/>
    </location>
</feature>
<dbReference type="EMBL" id="JAVRRD010000024">
    <property type="protein sequence ID" value="KAK5047755.1"/>
    <property type="molecule type" value="Genomic_DNA"/>
</dbReference>
<evidence type="ECO:0000313" key="3">
    <source>
        <dbReference type="Proteomes" id="UP001358417"/>
    </source>
</evidence>
<dbReference type="GeneID" id="89974592"/>
<evidence type="ECO:0008006" key="4">
    <source>
        <dbReference type="Google" id="ProtNLM"/>
    </source>
</evidence>
<sequence>MSSCNIPGRLYESRRVWEGHIKQDHRNTPFNFRCPLCQEGRLEHNISHHIARHLQDVALFVLPPSSSDERVSDTQTDVAGTETELSIEQEDQPASQIAAASAIHKKLVGEGKSHQTTSKLSKAERELMSTHQETIAMQEREHARLAKVKETESEALGTHRKDEEEVLSVVENLGAEILVEPLEPFPANDEDVQEMQRQEMEIREGQLMLEEEALDSSFEALPGLAAIQSMEEKAEAARQNMVEKQNLELEGKIALQESDREIDRIMVEEAQGKDRLPNHGMRQEDEVRIRSQGEKHITHHKTMTRLDEDDAYAPLRPKLFGRTTRYNRKDDSVEYLIEGRRSRTYHAAKDIYTLPDNNELVEGKYLSEPPGSEHQLTEHDDDELKRMTEELTQMLAKERKDRIEAERTSTIAGEKANRLEADLAHEQRQRSLEERERAAAQRERAAAQRELRLREEEEHRSRVESRPSVVIHNPRIYHTSVTDHVDTKTALGRAMVDARRIEERRAKPAIDAPSDGEKSPE</sequence>
<evidence type="ECO:0000256" key="1">
    <source>
        <dbReference type="SAM" id="MobiDB-lite"/>
    </source>
</evidence>
<feature type="region of interest" description="Disordered" evidence="1">
    <location>
        <begin position="426"/>
        <end position="466"/>
    </location>
</feature>
<dbReference type="Proteomes" id="UP001358417">
    <property type="component" value="Unassembled WGS sequence"/>
</dbReference>
<dbReference type="AlphaFoldDB" id="A0AAV9N4C2"/>
<dbReference type="RefSeq" id="XP_064703282.1">
    <property type="nucleotide sequence ID" value="XM_064849981.1"/>
</dbReference>
<feature type="compositionally biased region" description="Basic and acidic residues" evidence="1">
    <location>
        <begin position="496"/>
        <end position="508"/>
    </location>
</feature>
<gene>
    <name evidence="2" type="ORF">LTR84_006420</name>
</gene>
<proteinExistence type="predicted"/>
<reference evidence="2 3" key="1">
    <citation type="submission" date="2023-08" db="EMBL/GenBank/DDBJ databases">
        <title>Black Yeasts Isolated from many extreme environments.</title>
        <authorList>
            <person name="Coleine C."/>
            <person name="Stajich J.E."/>
            <person name="Selbmann L."/>
        </authorList>
    </citation>
    <scope>NUCLEOTIDE SEQUENCE [LARGE SCALE GENOMIC DNA]</scope>
    <source>
        <strain evidence="2 3">CCFEE 5792</strain>
    </source>
</reference>
<comment type="caution">
    <text evidence="2">The sequence shown here is derived from an EMBL/GenBank/DDBJ whole genome shotgun (WGS) entry which is preliminary data.</text>
</comment>
<name>A0AAV9N4C2_9EURO</name>